<proteinExistence type="predicted"/>
<accession>A0ABD4UTL2</accession>
<reference evidence="2 3" key="1">
    <citation type="journal article" date="2017" name="Front. Microbiol.">
        <title>Genomics reveals a unique clone of Burkholderia cenocepacia harbouring an actively excising novel genomic island.</title>
        <authorList>
            <person name="Patil P."/>
            <person name="Mali S."/>
            <person name="Midha S."/>
            <person name="Gautam V."/>
            <person name="Dash L."/>
            <person name="Kumar S."/>
            <person name="Shastri J."/>
            <person name="Singhal L."/>
            <person name="Patil P.B."/>
        </authorList>
    </citation>
    <scope>NUCLEOTIDE SEQUENCE [LARGE SCALE GENOMIC DNA]</scope>
    <source>
        <strain evidence="2 3">BC-19</strain>
    </source>
</reference>
<name>A0ABD4UTL2_9BURK</name>
<organism evidence="2 3">
    <name type="scientific">Burkholderia cenocepacia</name>
    <dbReference type="NCBI Taxonomy" id="95486"/>
    <lineage>
        <taxon>Bacteria</taxon>
        <taxon>Pseudomonadati</taxon>
        <taxon>Pseudomonadota</taxon>
        <taxon>Betaproteobacteria</taxon>
        <taxon>Burkholderiales</taxon>
        <taxon>Burkholderiaceae</taxon>
        <taxon>Burkholderia</taxon>
        <taxon>Burkholderia cepacia complex</taxon>
    </lineage>
</organism>
<evidence type="ECO:0000313" key="2">
    <source>
        <dbReference type="EMBL" id="MCW3717589.1"/>
    </source>
</evidence>
<comment type="caution">
    <text evidence="2">The sequence shown here is derived from an EMBL/GenBank/DDBJ whole genome shotgun (WGS) entry which is preliminary data.</text>
</comment>
<reference evidence="2 3" key="2">
    <citation type="journal article" date="2017" name="Front. Microbiol.">
        <title>Genomics Reveals a Unique Clone of Burkholderia cenocepacia Harboring an Actively Excising Novel Genomic Island.</title>
        <authorList>
            <person name="Patil P.P."/>
            <person name="Mali S."/>
            <person name="Midha S."/>
            <person name="Gautam V."/>
            <person name="Dash L."/>
            <person name="Kumar S."/>
            <person name="Shastri J."/>
            <person name="Singhal L."/>
            <person name="Patil P.B."/>
        </authorList>
    </citation>
    <scope>NUCLEOTIDE SEQUENCE [LARGE SCALE GENOMIC DNA]</scope>
    <source>
        <strain evidence="2 3">BC-19</strain>
    </source>
</reference>
<evidence type="ECO:0000313" key="3">
    <source>
        <dbReference type="Proteomes" id="UP000191686"/>
    </source>
</evidence>
<dbReference type="Proteomes" id="UP000191686">
    <property type="component" value="Unassembled WGS sequence"/>
</dbReference>
<dbReference type="EMBL" id="JYMX02000156">
    <property type="protein sequence ID" value="MCW3717589.1"/>
    <property type="molecule type" value="Genomic_DNA"/>
</dbReference>
<keyword evidence="1" id="KW-0175">Coiled coil</keyword>
<protein>
    <submittedName>
        <fullName evidence="2">Uncharacterized protein</fullName>
    </submittedName>
</protein>
<gene>
    <name evidence="2" type="ORF">UE95_040710</name>
</gene>
<dbReference type="AlphaFoldDB" id="A0ABD4UTL2"/>
<feature type="coiled-coil region" evidence="1">
    <location>
        <begin position="2"/>
        <end position="50"/>
    </location>
</feature>
<sequence length="76" mass="8816">VLDEVTAERNAAQLDLARSLERERLLAEAKDDLSRSLEKERSERGALERTLESTNAFLQAQQEKFQVQQEEIVQMR</sequence>
<evidence type="ECO:0000256" key="1">
    <source>
        <dbReference type="SAM" id="Coils"/>
    </source>
</evidence>
<feature type="non-terminal residue" evidence="2">
    <location>
        <position position="1"/>
    </location>
</feature>